<protein>
    <recommendedName>
        <fullName evidence="2">Apple domain-containing protein</fullName>
    </recommendedName>
</protein>
<dbReference type="InterPro" id="IPR003609">
    <property type="entry name" value="Pan_app"/>
</dbReference>
<dbReference type="Gene3D" id="3.50.4.10">
    <property type="entry name" value="Hepatocyte Growth Factor"/>
    <property type="match status" value="1"/>
</dbReference>
<dbReference type="AlphaFoldDB" id="A0A8S3RMZ8"/>
<feature type="transmembrane region" description="Helical" evidence="1">
    <location>
        <begin position="322"/>
        <end position="345"/>
    </location>
</feature>
<dbReference type="EMBL" id="CAJPWZ010001098">
    <property type="protein sequence ID" value="CAG2208015.1"/>
    <property type="molecule type" value="Genomic_DNA"/>
</dbReference>
<feature type="domain" description="Apple" evidence="2">
    <location>
        <begin position="227"/>
        <end position="318"/>
    </location>
</feature>
<comment type="caution">
    <text evidence="3">The sequence shown here is derived from an EMBL/GenBank/DDBJ whole genome shotgun (WGS) entry which is preliminary data.</text>
</comment>
<dbReference type="Pfam" id="PF00024">
    <property type="entry name" value="PAN_1"/>
    <property type="match status" value="1"/>
</dbReference>
<keyword evidence="1" id="KW-1133">Transmembrane helix</keyword>
<proteinExistence type="predicted"/>
<evidence type="ECO:0000313" key="4">
    <source>
        <dbReference type="Proteomes" id="UP000683360"/>
    </source>
</evidence>
<dbReference type="SUPFAM" id="SSF57414">
    <property type="entry name" value="Hairpin loop containing domain-like"/>
    <property type="match status" value="1"/>
</dbReference>
<evidence type="ECO:0000313" key="3">
    <source>
        <dbReference type="EMBL" id="CAG2208015.1"/>
    </source>
</evidence>
<keyword evidence="1" id="KW-0812">Transmembrane</keyword>
<name>A0A8S3RMZ8_MYTED</name>
<gene>
    <name evidence="3" type="ORF">MEDL_22223</name>
</gene>
<sequence>MWEPRTRREAEEACLALNYSLIHVTPSNRQKIESPWKSLNNNGNSTWQFTIEFWANHSPDKNRPKGQIQYDMFPSTYDPSDLCVKIVYEVHNTRFGWVPVDCDNQTAKAGTCCNQGLLYKARYKALLVLKKTNWYTADHICKEEGGTLFDSNNLIMNFIKVSFANSPWEKENVTDIWSALTLNESRDPEMCTLSRIVPPQPDLFQFTPQLVLNFFDSCEEAKHMSVCMIPSSQLFYSRLKNIILDDDNFFINTTSRANNTTECMEECNGFNKVGVTCVGFNFDKKSSTCRFVEDRVDPLYMLYRNDPSLSNDVYLNLPITRIIVIIVAALIGSIASAVVLFYIVGRILAMLDKNMFQEEHRQTCLLDDEIEIPSYDDDEVLYSTNIIRSFPPVSYEGTIY</sequence>
<keyword evidence="4" id="KW-1185">Reference proteome</keyword>
<organism evidence="3 4">
    <name type="scientific">Mytilus edulis</name>
    <name type="common">Blue mussel</name>
    <dbReference type="NCBI Taxonomy" id="6550"/>
    <lineage>
        <taxon>Eukaryota</taxon>
        <taxon>Metazoa</taxon>
        <taxon>Spiralia</taxon>
        <taxon>Lophotrochozoa</taxon>
        <taxon>Mollusca</taxon>
        <taxon>Bivalvia</taxon>
        <taxon>Autobranchia</taxon>
        <taxon>Pteriomorphia</taxon>
        <taxon>Mytilida</taxon>
        <taxon>Mytiloidea</taxon>
        <taxon>Mytilidae</taxon>
        <taxon>Mytilinae</taxon>
        <taxon>Mytilus</taxon>
    </lineage>
</organism>
<evidence type="ECO:0000259" key="2">
    <source>
        <dbReference type="PROSITE" id="PS50948"/>
    </source>
</evidence>
<accession>A0A8S3RMZ8</accession>
<evidence type="ECO:0000256" key="1">
    <source>
        <dbReference type="SAM" id="Phobius"/>
    </source>
</evidence>
<dbReference type="OrthoDB" id="10305652at2759"/>
<reference evidence="3" key="1">
    <citation type="submission" date="2021-03" db="EMBL/GenBank/DDBJ databases">
        <authorList>
            <person name="Bekaert M."/>
        </authorList>
    </citation>
    <scope>NUCLEOTIDE SEQUENCE</scope>
</reference>
<dbReference type="Proteomes" id="UP000683360">
    <property type="component" value="Unassembled WGS sequence"/>
</dbReference>
<dbReference type="PROSITE" id="PS50948">
    <property type="entry name" value="PAN"/>
    <property type="match status" value="1"/>
</dbReference>
<keyword evidence="1" id="KW-0472">Membrane</keyword>